<keyword evidence="1" id="KW-0560">Oxidoreductase</keyword>
<dbReference type="PANTHER" id="PTHR31630">
    <property type="entry name" value="PHYTANOYL-COA DIOXYGENASE-RELATED-RELATED"/>
    <property type="match status" value="1"/>
</dbReference>
<dbReference type="EMBL" id="NKHF01000038">
    <property type="protein sequence ID" value="PCK32155.1"/>
    <property type="molecule type" value="Genomic_DNA"/>
</dbReference>
<dbReference type="AlphaFoldDB" id="A0A2A5JRV7"/>
<evidence type="ECO:0000313" key="2">
    <source>
        <dbReference type="Proteomes" id="UP000228621"/>
    </source>
</evidence>
<protein>
    <submittedName>
        <fullName evidence="1">Phytanoyl-CoA dioxygenase</fullName>
    </submittedName>
</protein>
<dbReference type="SUPFAM" id="SSF51197">
    <property type="entry name" value="Clavaminate synthase-like"/>
    <property type="match status" value="1"/>
</dbReference>
<keyword evidence="2" id="KW-1185">Reference proteome</keyword>
<comment type="caution">
    <text evidence="1">The sequence shown here is derived from an EMBL/GenBank/DDBJ whole genome shotgun (WGS) entry which is preliminary data.</text>
</comment>
<evidence type="ECO:0000313" key="1">
    <source>
        <dbReference type="EMBL" id="PCK32155.1"/>
    </source>
</evidence>
<sequence length="336" mass="37938">MCQANLAQSLYSLSTLKKIWTEANRACTSGNKLQVEPVDFKLYKTIFDTLGLSQLQAYQLQFQYAHDYDSFIDAIVTIAQPSSDKIALLRHLTDHFPCPESYQEKVNRVRNMPDVLTAEDLQCWRDNGYVIVRNAVSETGCTNAINAIQDYLEIALAEPHTWYNVSPEKINNSMVHLVQHSALEANRNSLRIHKAFSQLWYSERLMVSADQCGFNPPETETFSFQGPDLHWDLDFSKQLSFGTQGILYLLDTEADQGATTIVPGFHAKLDSWLTTAPWDPHAPDPNYLHQLGSKPIAGKAGDLLIWHHFLPHGGSPNRAGLPRIVQYINMNPIPQV</sequence>
<keyword evidence="1" id="KW-0223">Dioxygenase</keyword>
<reference evidence="2" key="1">
    <citation type="journal article" date="2019" name="Genome Announc.">
        <title>Draft Genome Sequence of Pseudoalteromonas piscicida Strain 36Y ROTHPW, an Hypersaline Seawater Isolate from the South Coast of Sonora, Mexico.</title>
        <authorList>
            <person name="Sanchez-Diaz R."/>
            <person name="Molina-Garza Z.J."/>
            <person name="Cruz-Suarez L.E."/>
            <person name="Selvin J."/>
            <person name="Kiran G.S."/>
            <person name="Ibarra-Gamez J.C."/>
            <person name="Gomez-Gil B."/>
            <person name="Galaviz-Silva L."/>
        </authorList>
    </citation>
    <scope>NUCLEOTIDE SEQUENCE [LARGE SCALE GENOMIC DNA]</scope>
    <source>
        <strain evidence="2">36Y_RITHPW</strain>
    </source>
</reference>
<dbReference type="RefSeq" id="WP_099641683.1">
    <property type="nucleotide sequence ID" value="NZ_NKHF01000038.1"/>
</dbReference>
<dbReference type="Proteomes" id="UP000228621">
    <property type="component" value="Unassembled WGS sequence"/>
</dbReference>
<dbReference type="GO" id="GO:0016706">
    <property type="term" value="F:2-oxoglutarate-dependent dioxygenase activity"/>
    <property type="evidence" value="ECO:0007669"/>
    <property type="project" value="UniProtKB-ARBA"/>
</dbReference>
<dbReference type="Gene3D" id="2.60.120.620">
    <property type="entry name" value="q2cbj1_9rhob like domain"/>
    <property type="match status" value="1"/>
</dbReference>
<dbReference type="PANTHER" id="PTHR31630:SF6">
    <property type="entry name" value="PHYTANOYL-COA DIOXYGENASE-RELATED"/>
    <property type="match status" value="1"/>
</dbReference>
<proteinExistence type="predicted"/>
<gene>
    <name evidence="1" type="ORF">CEX98_08600</name>
</gene>
<name>A0A2A5JRV7_PSEO7</name>
<accession>A0A2A5JRV7</accession>
<dbReference type="OrthoDB" id="1157001at2"/>
<dbReference type="Pfam" id="PF05721">
    <property type="entry name" value="PhyH"/>
    <property type="match status" value="1"/>
</dbReference>
<dbReference type="InterPro" id="IPR008775">
    <property type="entry name" value="Phytyl_CoA_dOase-like"/>
</dbReference>
<organism evidence="1 2">
    <name type="scientific">Pseudoalteromonas piscicida</name>
    <dbReference type="NCBI Taxonomy" id="43662"/>
    <lineage>
        <taxon>Bacteria</taxon>
        <taxon>Pseudomonadati</taxon>
        <taxon>Pseudomonadota</taxon>
        <taxon>Gammaproteobacteria</taxon>
        <taxon>Alteromonadales</taxon>
        <taxon>Pseudoalteromonadaceae</taxon>
        <taxon>Pseudoalteromonas</taxon>
    </lineage>
</organism>